<dbReference type="AlphaFoldDB" id="M0N7F9"/>
<dbReference type="PATRIC" id="fig|1227456.3.peg.1926"/>
<accession>M0N7F9</accession>
<evidence type="ECO:0000313" key="2">
    <source>
        <dbReference type="Proteomes" id="UP000011625"/>
    </source>
</evidence>
<protein>
    <submittedName>
        <fullName evidence="1">Uncharacterized protein</fullName>
    </submittedName>
</protein>
<comment type="caution">
    <text evidence="1">The sequence shown here is derived from an EMBL/GenBank/DDBJ whole genome shotgun (WGS) entry which is preliminary data.</text>
</comment>
<organism evidence="1 2">
    <name type="scientific">Halococcus salifodinae DSM 8989</name>
    <dbReference type="NCBI Taxonomy" id="1227456"/>
    <lineage>
        <taxon>Archaea</taxon>
        <taxon>Methanobacteriati</taxon>
        <taxon>Methanobacteriota</taxon>
        <taxon>Stenosarchaea group</taxon>
        <taxon>Halobacteria</taxon>
        <taxon>Halobacteriales</taxon>
        <taxon>Halococcaceae</taxon>
        <taxon>Halococcus</taxon>
    </lineage>
</organism>
<keyword evidence="2" id="KW-1185">Reference proteome</keyword>
<reference evidence="1 2" key="1">
    <citation type="journal article" date="2014" name="PLoS Genet.">
        <title>Phylogenetically driven sequencing of extremely halophilic archaea reveals strategies for static and dynamic osmo-response.</title>
        <authorList>
            <person name="Becker E.A."/>
            <person name="Seitzer P.M."/>
            <person name="Tritt A."/>
            <person name="Larsen D."/>
            <person name="Krusor M."/>
            <person name="Yao A.I."/>
            <person name="Wu D."/>
            <person name="Madern D."/>
            <person name="Eisen J.A."/>
            <person name="Darling A.E."/>
            <person name="Facciotti M.T."/>
        </authorList>
    </citation>
    <scope>NUCLEOTIDE SEQUENCE [LARGE SCALE GENOMIC DNA]</scope>
    <source>
        <strain evidence="1 2">DSM 8989</strain>
    </source>
</reference>
<sequence>MNWERRLPPFAENALEVLREAVEESSDEGLSKEQARSLLVADDRFIESDAEYALDVLQSRGHIYYVDDRIHITPTDD</sequence>
<dbReference type="STRING" id="1227456.C450_09543"/>
<dbReference type="EMBL" id="AOME01000052">
    <property type="protein sequence ID" value="EMA53049.1"/>
    <property type="molecule type" value="Genomic_DNA"/>
</dbReference>
<dbReference type="Proteomes" id="UP000011625">
    <property type="component" value="Unassembled WGS sequence"/>
</dbReference>
<evidence type="ECO:0000313" key="1">
    <source>
        <dbReference type="EMBL" id="EMA53049.1"/>
    </source>
</evidence>
<name>M0N7F9_9EURY</name>
<dbReference type="OrthoDB" id="214213at2157"/>
<dbReference type="RefSeq" id="WP_005042946.1">
    <property type="nucleotide sequence ID" value="NZ_AOME01000052.1"/>
</dbReference>
<proteinExistence type="predicted"/>
<gene>
    <name evidence="1" type="ORF">C450_09543</name>
</gene>